<dbReference type="Pfam" id="PF01545">
    <property type="entry name" value="Cation_efflux"/>
    <property type="match status" value="1"/>
</dbReference>
<comment type="similarity">
    <text evidence="2">Belongs to the cation diffusion facilitator (CDF) transporter (TC 2.A.4) family.</text>
</comment>
<feature type="domain" description="Cation efflux protein transmembrane" evidence="8">
    <location>
        <begin position="17"/>
        <end position="206"/>
    </location>
</feature>
<evidence type="ECO:0000313" key="10">
    <source>
        <dbReference type="EMBL" id="MDJ1128810.1"/>
    </source>
</evidence>
<keyword evidence="5 7" id="KW-1133">Transmembrane helix</keyword>
<sequence>MGFQESESRFRSINRVLWAIMGLNLAVAAAKFFYGLATGSLSMRTDGIASAFDAVSNIVGIAGVTLAARPADKDHPYGHAKFETYASVAIGAMLVFAAVNVFSEGFHALLTGEHHVVVDAGSYAVMLGTLAINIGVSLYERRAGKRLKSEVLVADARHTQSDAYVSVSVVVGLVFVQLGFPVADAVASIVVGVAIVFSAIEVLKAANATLSDEARIPAGELRDVAERVPGVASVHSVRTRGTEGEVFVDLHVLVDPQMTVLEAHGVSGEVEQAVQAAHPEVVEVMVHIEPDTDWERFEGESADAALNGTGR</sequence>
<dbReference type="PANTHER" id="PTHR43840:SF15">
    <property type="entry name" value="MITOCHONDRIAL METAL TRANSPORTER 1-RELATED"/>
    <property type="match status" value="1"/>
</dbReference>
<feature type="transmembrane region" description="Helical" evidence="7">
    <location>
        <begin position="48"/>
        <end position="70"/>
    </location>
</feature>
<dbReference type="InterPro" id="IPR036837">
    <property type="entry name" value="Cation_efflux_CTD_sf"/>
</dbReference>
<dbReference type="PANTHER" id="PTHR43840">
    <property type="entry name" value="MITOCHONDRIAL METAL TRANSPORTER 1-RELATED"/>
    <property type="match status" value="1"/>
</dbReference>
<feature type="transmembrane region" description="Helical" evidence="7">
    <location>
        <begin position="16"/>
        <end position="36"/>
    </location>
</feature>
<feature type="transmembrane region" description="Helical" evidence="7">
    <location>
        <begin position="122"/>
        <end position="140"/>
    </location>
</feature>
<evidence type="ECO:0000259" key="9">
    <source>
        <dbReference type="Pfam" id="PF16916"/>
    </source>
</evidence>
<feature type="transmembrane region" description="Helical" evidence="7">
    <location>
        <begin position="82"/>
        <end position="102"/>
    </location>
</feature>
<evidence type="ECO:0000259" key="8">
    <source>
        <dbReference type="Pfam" id="PF01545"/>
    </source>
</evidence>
<evidence type="ECO:0000256" key="6">
    <source>
        <dbReference type="ARBA" id="ARBA00023136"/>
    </source>
</evidence>
<keyword evidence="4 7" id="KW-0812">Transmembrane</keyword>
<evidence type="ECO:0000256" key="4">
    <source>
        <dbReference type="ARBA" id="ARBA00022692"/>
    </source>
</evidence>
<protein>
    <submittedName>
        <fullName evidence="10">Cation diffusion facilitator family transporter</fullName>
    </submittedName>
</protein>
<feature type="domain" description="Cation efflux protein cytoplasmic" evidence="9">
    <location>
        <begin position="220"/>
        <end position="290"/>
    </location>
</feature>
<dbReference type="Gene3D" id="3.30.70.1350">
    <property type="entry name" value="Cation efflux protein, cytoplasmic domain"/>
    <property type="match status" value="1"/>
</dbReference>
<accession>A0ABT6ZIC7</accession>
<dbReference type="EMBL" id="JASJEX010000001">
    <property type="protein sequence ID" value="MDJ1128810.1"/>
    <property type="molecule type" value="Genomic_DNA"/>
</dbReference>
<keyword evidence="11" id="KW-1185">Reference proteome</keyword>
<name>A0ABT6ZIC7_9ACTN</name>
<comment type="subcellular location">
    <subcellularLocation>
        <location evidence="1">Membrane</location>
        <topology evidence="1">Multi-pass membrane protein</topology>
    </subcellularLocation>
</comment>
<dbReference type="NCBIfam" id="TIGR01297">
    <property type="entry name" value="CDF"/>
    <property type="match status" value="1"/>
</dbReference>
<dbReference type="RefSeq" id="WP_283712450.1">
    <property type="nucleotide sequence ID" value="NZ_JASJEW010000001.1"/>
</dbReference>
<evidence type="ECO:0000256" key="3">
    <source>
        <dbReference type="ARBA" id="ARBA00022448"/>
    </source>
</evidence>
<gene>
    <name evidence="10" type="ORF">QJ043_01740</name>
</gene>
<feature type="transmembrane region" description="Helical" evidence="7">
    <location>
        <begin position="161"/>
        <end position="180"/>
    </location>
</feature>
<dbReference type="Pfam" id="PF16916">
    <property type="entry name" value="ZT_dimer"/>
    <property type="match status" value="1"/>
</dbReference>
<dbReference type="SUPFAM" id="SSF160240">
    <property type="entry name" value="Cation efflux protein cytoplasmic domain-like"/>
    <property type="match status" value="1"/>
</dbReference>
<evidence type="ECO:0000256" key="5">
    <source>
        <dbReference type="ARBA" id="ARBA00022989"/>
    </source>
</evidence>
<evidence type="ECO:0000256" key="1">
    <source>
        <dbReference type="ARBA" id="ARBA00004141"/>
    </source>
</evidence>
<dbReference type="Proteomes" id="UP001431693">
    <property type="component" value="Unassembled WGS sequence"/>
</dbReference>
<keyword evidence="3" id="KW-0813">Transport</keyword>
<comment type="caution">
    <text evidence="10">The sequence shown here is derived from an EMBL/GenBank/DDBJ whole genome shotgun (WGS) entry which is preliminary data.</text>
</comment>
<dbReference type="Gene3D" id="1.20.1510.10">
    <property type="entry name" value="Cation efflux protein transmembrane domain"/>
    <property type="match status" value="1"/>
</dbReference>
<dbReference type="InterPro" id="IPR058533">
    <property type="entry name" value="Cation_efflux_TM"/>
</dbReference>
<keyword evidence="6 7" id="KW-0472">Membrane</keyword>
<evidence type="ECO:0000256" key="7">
    <source>
        <dbReference type="SAM" id="Phobius"/>
    </source>
</evidence>
<proteinExistence type="inferred from homology"/>
<feature type="transmembrane region" description="Helical" evidence="7">
    <location>
        <begin position="186"/>
        <end position="206"/>
    </location>
</feature>
<dbReference type="InterPro" id="IPR027469">
    <property type="entry name" value="Cation_efflux_TMD_sf"/>
</dbReference>
<dbReference type="SUPFAM" id="SSF161111">
    <property type="entry name" value="Cation efflux protein transmembrane domain-like"/>
    <property type="match status" value="1"/>
</dbReference>
<reference evidence="10" key="1">
    <citation type="submission" date="2023-05" db="EMBL/GenBank/DDBJ databases">
        <title>[olsenella] sp. nov., isolated from a pig farm feces dump.</title>
        <authorList>
            <person name="Chang Y.-H."/>
        </authorList>
    </citation>
    <scope>NUCLEOTIDE SEQUENCE</scope>
    <source>
        <strain evidence="10">YH-ols2217</strain>
    </source>
</reference>
<organism evidence="10 11">
    <name type="scientific">Kribbibacterium absianum</name>
    <dbReference type="NCBI Taxonomy" id="3044210"/>
    <lineage>
        <taxon>Bacteria</taxon>
        <taxon>Bacillati</taxon>
        <taxon>Actinomycetota</taxon>
        <taxon>Coriobacteriia</taxon>
        <taxon>Coriobacteriales</taxon>
        <taxon>Kribbibacteriaceae</taxon>
        <taxon>Kribbibacterium</taxon>
    </lineage>
</organism>
<dbReference type="InterPro" id="IPR050291">
    <property type="entry name" value="CDF_Transporter"/>
</dbReference>
<evidence type="ECO:0000256" key="2">
    <source>
        <dbReference type="ARBA" id="ARBA00008114"/>
    </source>
</evidence>
<evidence type="ECO:0000313" key="11">
    <source>
        <dbReference type="Proteomes" id="UP001431693"/>
    </source>
</evidence>
<dbReference type="InterPro" id="IPR027470">
    <property type="entry name" value="Cation_efflux_CTD"/>
</dbReference>
<dbReference type="InterPro" id="IPR002524">
    <property type="entry name" value="Cation_efflux"/>
</dbReference>